<feature type="compositionally biased region" description="Polar residues" evidence="1">
    <location>
        <begin position="252"/>
        <end position="265"/>
    </location>
</feature>
<dbReference type="Proteomes" id="UP000284403">
    <property type="component" value="Unassembled WGS sequence"/>
</dbReference>
<feature type="compositionally biased region" description="Pro residues" evidence="1">
    <location>
        <begin position="1"/>
        <end position="10"/>
    </location>
</feature>
<evidence type="ECO:0000313" key="2">
    <source>
        <dbReference type="EMBL" id="RNF02196.1"/>
    </source>
</evidence>
<dbReference type="AlphaFoldDB" id="A0A422N9U9"/>
<sequence>MWKQPQPRPQLPGAFLVPRPSAPAETSVSTSSRTDDSYSGSYSYTGTESTTETETAAEAVPQTGQKRLLARPDLPPRVPQTPRQPAMAQAALSRSAGAARGKATNTATASSDSHGDSEGYSYSYSYSGEEDDVSSSGSYSGSSSSYSYSTESTKRGKDGARRDERWAKNEAVRPDESPSSYTYSGSRSTGDGGDAESRTRTSSYSGSASGSYTDSYSYSGATGSKDSYSYSTAGTTTSGATTSGVTRDSEGITGSSTVTERSSARNLRKGVGSVASQSYSYSYTGEETEETSSTQRHASASTTELEEDETKLTVSTTQEGKSGSHGSLRMKPTKVRAPSQYLTLSEATETTESTTSLITGSGTSGSLRKSSEIEHSDSASTSSPGREILGEGAGPIDVPQSMPLTQTREVVMLTTPPEDAPRFRVLPPACLVPRGSANDTLLHFLERLMEIQRDSLRREAEKKAAASAATATKRDGEKSKCAKRNPTTKEDKSGESPQAEGGSSQAVMDVPYQHLIKKSLKFALKAVGVETAEERAVALKGCVIPMHRNAALAMVDAYAHKSLLRRITSMFVAHDKFRSGEVSLNVALELLGRCGIAYQDLGNVTLSLCVSSPKGRTPLLCVIQRMPLPGPPSATVEGEEPPPLETNINEEVVDVCNSAFRTGGAKLYWDNRKGSIYVGNRRVIKRIASSEAAKSILVHLEALIHVCFAVEACVLWDQPLSVVLYTPLLAALLPATSEGDSGEKSILIENALVSVLNPVRQLKRLSAHQHLQEQYLMNGDEAILCDVLPERQTAAAGTAIEQLRRRVDWAPRPASDGGGFEVTAPMNSSDVYCEVGLKKLRLDASTPAGARCYCLVSARMVSSGAWMPAVSIPAVSTKSSKKDGFKWTFSYDASQRVLFAGKVADTICIEACYDVEEGGGETVTWCAGHVLVACSNAKSGKLAVARGSLLSDVAPPAPVPKLVGPAKGFWCFCKKKKDAAPATSISIVVKEVQPKSLPVRANLPPRFLTLRRHVSLMSQLRAAILSVGESRMTPLQALRQQQVQNCLAVMASPVLMDLMQALWERTLKGKMEKKPKDVAQRQKAMLSLATKIISVHNSIAGSPEVILDILGRGAAIAAPVNPLAPQRPVEV</sequence>
<accession>A0A422N9U9</accession>
<keyword evidence="3" id="KW-1185">Reference proteome</keyword>
<evidence type="ECO:0000256" key="1">
    <source>
        <dbReference type="SAM" id="MobiDB-lite"/>
    </source>
</evidence>
<proteinExistence type="predicted"/>
<feature type="compositionally biased region" description="Low complexity" evidence="1">
    <location>
        <begin position="342"/>
        <end position="367"/>
    </location>
</feature>
<feature type="region of interest" description="Disordered" evidence="1">
    <location>
        <begin position="1"/>
        <end position="401"/>
    </location>
</feature>
<dbReference type="RefSeq" id="XP_029224610.1">
    <property type="nucleotide sequence ID" value="XM_029375285.1"/>
</dbReference>
<dbReference type="EMBL" id="MKKU01000784">
    <property type="protein sequence ID" value="RNF02196.1"/>
    <property type="molecule type" value="Genomic_DNA"/>
</dbReference>
<feature type="compositionally biased region" description="Polar residues" evidence="1">
    <location>
        <begin position="314"/>
        <end position="325"/>
    </location>
</feature>
<feature type="compositionally biased region" description="Low complexity" evidence="1">
    <location>
        <begin position="25"/>
        <end position="60"/>
    </location>
</feature>
<feature type="compositionally biased region" description="Low complexity" evidence="1">
    <location>
        <begin position="134"/>
        <end position="151"/>
    </location>
</feature>
<evidence type="ECO:0000313" key="3">
    <source>
        <dbReference type="Proteomes" id="UP000284403"/>
    </source>
</evidence>
<feature type="compositionally biased region" description="Low complexity" evidence="1">
    <location>
        <begin position="200"/>
        <end position="244"/>
    </location>
</feature>
<feature type="compositionally biased region" description="Low complexity" evidence="1">
    <location>
        <begin position="177"/>
        <end position="189"/>
    </location>
</feature>
<feature type="region of interest" description="Disordered" evidence="1">
    <location>
        <begin position="459"/>
        <end position="504"/>
    </location>
</feature>
<dbReference type="GeneID" id="40322047"/>
<feature type="compositionally biased region" description="Basic and acidic residues" evidence="1">
    <location>
        <begin position="152"/>
        <end position="176"/>
    </location>
</feature>
<gene>
    <name evidence="2" type="ORF">Tco025E_08436</name>
</gene>
<protein>
    <submittedName>
        <fullName evidence="2">Uncharacterized protein</fullName>
    </submittedName>
</protein>
<name>A0A422N9U9_9TRYP</name>
<feature type="compositionally biased region" description="Low complexity" evidence="1">
    <location>
        <begin position="118"/>
        <end position="127"/>
    </location>
</feature>
<reference evidence="2 3" key="1">
    <citation type="journal article" date="2018" name="BMC Genomics">
        <title>Genomic comparison of Trypanosoma conorhini and Trypanosoma rangeli to Trypanosoma cruzi strains of high and low virulence.</title>
        <authorList>
            <person name="Bradwell K.R."/>
            <person name="Koparde V.N."/>
            <person name="Matveyev A.V."/>
            <person name="Serrano M.G."/>
            <person name="Alves J.M."/>
            <person name="Parikh H."/>
            <person name="Huang B."/>
            <person name="Lee V."/>
            <person name="Espinosa-Alvarez O."/>
            <person name="Ortiz P.A."/>
            <person name="Costa-Martins A.G."/>
            <person name="Teixeira M.M."/>
            <person name="Buck G.A."/>
        </authorList>
    </citation>
    <scope>NUCLEOTIDE SEQUENCE [LARGE SCALE GENOMIC DNA]</scope>
    <source>
        <strain evidence="2 3">025E</strain>
    </source>
</reference>
<feature type="compositionally biased region" description="Low complexity" evidence="1">
    <location>
        <begin position="86"/>
        <end position="103"/>
    </location>
</feature>
<comment type="caution">
    <text evidence="2">The sequence shown here is derived from an EMBL/GenBank/DDBJ whole genome shotgun (WGS) entry which is preliminary data.</text>
</comment>
<dbReference type="OrthoDB" id="273348at2759"/>
<organism evidence="2 3">
    <name type="scientific">Trypanosoma conorhini</name>
    <dbReference type="NCBI Taxonomy" id="83891"/>
    <lineage>
        <taxon>Eukaryota</taxon>
        <taxon>Discoba</taxon>
        <taxon>Euglenozoa</taxon>
        <taxon>Kinetoplastea</taxon>
        <taxon>Metakinetoplastina</taxon>
        <taxon>Trypanosomatida</taxon>
        <taxon>Trypanosomatidae</taxon>
        <taxon>Trypanosoma</taxon>
    </lineage>
</organism>